<dbReference type="Proteomes" id="UP000237580">
    <property type="component" value="Unassembled WGS sequence"/>
</dbReference>
<proteinExistence type="predicted"/>
<gene>
    <name evidence="1" type="ORF">NCPPB2254_03448</name>
</gene>
<comment type="caution">
    <text evidence="1">The sequence shown here is derived from an EMBL/GenBank/DDBJ whole genome shotgun (WGS) entry which is preliminary data.</text>
</comment>
<evidence type="ECO:0000313" key="2">
    <source>
        <dbReference type="Proteomes" id="UP000237580"/>
    </source>
</evidence>
<sequence>MQLGEACQQRRNALPAITKRRSQAQGADQSFVALFERFRKRFKLFQQVRTFPCETFAIGGQAQASGVAVGQGDTQLRLQFAQAH</sequence>
<protein>
    <submittedName>
        <fullName evidence="1">Uncharacterized protein</fullName>
    </submittedName>
</protein>
<reference evidence="1 2" key="1">
    <citation type="submission" date="2017-11" db="EMBL/GenBank/DDBJ databases">
        <authorList>
            <person name="Blom J."/>
        </authorList>
    </citation>
    <scope>NUCLEOTIDE SEQUENCE [LARGE SCALE GENOMIC DNA]</scope>
    <source>
        <strain evidence="1">NCPPB 2254</strain>
    </source>
</reference>
<dbReference type="AlphaFoldDB" id="A0AB38EJ42"/>
<dbReference type="EMBL" id="ODAM01000091">
    <property type="protein sequence ID" value="SOQ11642.1"/>
    <property type="molecule type" value="Genomic_DNA"/>
</dbReference>
<evidence type="ECO:0000313" key="1">
    <source>
        <dbReference type="EMBL" id="SOQ11642.1"/>
    </source>
</evidence>
<accession>A0AB38EJ42</accession>
<organism evidence="1 2">
    <name type="scientific">Pseudomonas syringae pv. persicae</name>
    <dbReference type="NCBI Taxonomy" id="237306"/>
    <lineage>
        <taxon>Bacteria</taxon>
        <taxon>Pseudomonadati</taxon>
        <taxon>Pseudomonadota</taxon>
        <taxon>Gammaproteobacteria</taxon>
        <taxon>Pseudomonadales</taxon>
        <taxon>Pseudomonadaceae</taxon>
        <taxon>Pseudomonas</taxon>
    </lineage>
</organism>
<name>A0AB38EJ42_9PSED</name>